<evidence type="ECO:0000313" key="2">
    <source>
        <dbReference type="Proteomes" id="UP000001542"/>
    </source>
</evidence>
<accession>A2FAQ5</accession>
<organism evidence="1 2">
    <name type="scientific">Trichomonas vaginalis (strain ATCC PRA-98 / G3)</name>
    <dbReference type="NCBI Taxonomy" id="412133"/>
    <lineage>
        <taxon>Eukaryota</taxon>
        <taxon>Metamonada</taxon>
        <taxon>Parabasalia</taxon>
        <taxon>Trichomonadida</taxon>
        <taxon>Trichomonadidae</taxon>
        <taxon>Trichomonas</taxon>
    </lineage>
</organism>
<dbReference type="EMBL" id="DS113691">
    <property type="protein sequence ID" value="EAX98041.1"/>
    <property type="molecule type" value="Genomic_DNA"/>
</dbReference>
<proteinExistence type="predicted"/>
<dbReference type="Proteomes" id="UP000001542">
    <property type="component" value="Unassembled WGS sequence"/>
</dbReference>
<keyword evidence="2" id="KW-1185">Reference proteome</keyword>
<dbReference type="VEuPathDB" id="TrichDB:TVAG_275510"/>
<name>A2FAQ5_TRIV3</name>
<evidence type="ECO:0000313" key="1">
    <source>
        <dbReference type="EMBL" id="EAX98041.1"/>
    </source>
</evidence>
<dbReference type="AlphaFoldDB" id="A2FAQ5"/>
<dbReference type="KEGG" id="tva:4755831"/>
<gene>
    <name evidence="1" type="ORF">TVAG_275510</name>
</gene>
<sequence length="129" mass="14764">MDKNDDNEDVCVPYPGGLSYAVVYGMMSYNLEYMNYSTEVSIDQYLADSYAYGNKTYEQAKALNPTYGYTSKVYFQQCLTVSFLQRSTNGEIKTLRRVNSTRWAGLKLDWPIGAAIYLLLYIEACQFIS</sequence>
<protein>
    <submittedName>
        <fullName evidence="1">Uncharacterized protein</fullName>
    </submittedName>
</protein>
<dbReference type="RefSeq" id="XP_001310971.1">
    <property type="nucleotide sequence ID" value="XM_001310970.1"/>
</dbReference>
<reference evidence="1" key="2">
    <citation type="journal article" date="2007" name="Science">
        <title>Draft genome sequence of the sexually transmitted pathogen Trichomonas vaginalis.</title>
        <authorList>
            <person name="Carlton J.M."/>
            <person name="Hirt R.P."/>
            <person name="Silva J.C."/>
            <person name="Delcher A.L."/>
            <person name="Schatz M."/>
            <person name="Zhao Q."/>
            <person name="Wortman J.R."/>
            <person name="Bidwell S.L."/>
            <person name="Alsmark U.C.M."/>
            <person name="Besteiro S."/>
            <person name="Sicheritz-Ponten T."/>
            <person name="Noel C.J."/>
            <person name="Dacks J.B."/>
            <person name="Foster P.G."/>
            <person name="Simillion C."/>
            <person name="Van de Peer Y."/>
            <person name="Miranda-Saavedra D."/>
            <person name="Barton G.J."/>
            <person name="Westrop G.D."/>
            <person name="Mueller S."/>
            <person name="Dessi D."/>
            <person name="Fiori P.L."/>
            <person name="Ren Q."/>
            <person name="Paulsen I."/>
            <person name="Zhang H."/>
            <person name="Bastida-Corcuera F.D."/>
            <person name="Simoes-Barbosa A."/>
            <person name="Brown M.T."/>
            <person name="Hayes R.D."/>
            <person name="Mukherjee M."/>
            <person name="Okumura C.Y."/>
            <person name="Schneider R."/>
            <person name="Smith A.J."/>
            <person name="Vanacova S."/>
            <person name="Villalvazo M."/>
            <person name="Haas B.J."/>
            <person name="Pertea M."/>
            <person name="Feldblyum T.V."/>
            <person name="Utterback T.R."/>
            <person name="Shu C.L."/>
            <person name="Osoegawa K."/>
            <person name="de Jong P.J."/>
            <person name="Hrdy I."/>
            <person name="Horvathova L."/>
            <person name="Zubacova Z."/>
            <person name="Dolezal P."/>
            <person name="Malik S.B."/>
            <person name="Logsdon J.M. Jr."/>
            <person name="Henze K."/>
            <person name="Gupta A."/>
            <person name="Wang C.C."/>
            <person name="Dunne R.L."/>
            <person name="Upcroft J.A."/>
            <person name="Upcroft P."/>
            <person name="White O."/>
            <person name="Salzberg S.L."/>
            <person name="Tang P."/>
            <person name="Chiu C.-H."/>
            <person name="Lee Y.-S."/>
            <person name="Embley T.M."/>
            <person name="Coombs G.H."/>
            <person name="Mottram J.C."/>
            <person name="Tachezy J."/>
            <person name="Fraser-Liggett C.M."/>
            <person name="Johnson P.J."/>
        </authorList>
    </citation>
    <scope>NUCLEOTIDE SEQUENCE [LARGE SCALE GENOMIC DNA]</scope>
    <source>
        <strain evidence="1">G3</strain>
    </source>
</reference>
<dbReference type="InParanoid" id="A2FAQ5"/>
<dbReference type="VEuPathDB" id="TrichDB:TVAGG3_0310590"/>
<reference evidence="1" key="1">
    <citation type="submission" date="2006-10" db="EMBL/GenBank/DDBJ databases">
        <authorList>
            <person name="Amadeo P."/>
            <person name="Zhao Q."/>
            <person name="Wortman J."/>
            <person name="Fraser-Liggett C."/>
            <person name="Carlton J."/>
        </authorList>
    </citation>
    <scope>NUCLEOTIDE SEQUENCE</scope>
    <source>
        <strain evidence="1">G3</strain>
    </source>
</reference>